<evidence type="ECO:0000313" key="2">
    <source>
        <dbReference type="EMBL" id="PHJ20046.1"/>
    </source>
</evidence>
<reference evidence="2 3" key="1">
    <citation type="journal article" date="2017" name="Int. J. Parasitol.">
        <title>The genome of the protozoan parasite Cystoisospora suis and a reverse vaccinology approach to identify vaccine candidates.</title>
        <authorList>
            <person name="Palmieri N."/>
            <person name="Shrestha A."/>
            <person name="Ruttkowski B."/>
            <person name="Beck T."/>
            <person name="Vogl C."/>
            <person name="Tomley F."/>
            <person name="Blake D.P."/>
            <person name="Joachim A."/>
        </authorList>
    </citation>
    <scope>NUCLEOTIDE SEQUENCE [LARGE SCALE GENOMIC DNA]</scope>
    <source>
        <strain evidence="2 3">Wien I</strain>
    </source>
</reference>
<dbReference type="VEuPathDB" id="ToxoDB:CSUI_006122"/>
<dbReference type="AlphaFoldDB" id="A0A2C6KVK8"/>
<dbReference type="RefSeq" id="XP_067921737.1">
    <property type="nucleotide sequence ID" value="XM_068066287.1"/>
</dbReference>
<gene>
    <name evidence="2" type="ORF">CSUI_006122</name>
</gene>
<sequence length="64" mass="7127">MEKNPQTGRILVTLKQRCPSKQSQEDRKLQGQMSAGGEKEKVIQEEFDTVLYATGRKADTSGLS</sequence>
<organism evidence="2 3">
    <name type="scientific">Cystoisospora suis</name>
    <dbReference type="NCBI Taxonomy" id="483139"/>
    <lineage>
        <taxon>Eukaryota</taxon>
        <taxon>Sar</taxon>
        <taxon>Alveolata</taxon>
        <taxon>Apicomplexa</taxon>
        <taxon>Conoidasida</taxon>
        <taxon>Coccidia</taxon>
        <taxon>Eucoccidiorida</taxon>
        <taxon>Eimeriorina</taxon>
        <taxon>Sarcocystidae</taxon>
        <taxon>Cystoisospora</taxon>
    </lineage>
</organism>
<comment type="caution">
    <text evidence="2">The sequence shown here is derived from an EMBL/GenBank/DDBJ whole genome shotgun (WGS) entry which is preliminary data.</text>
</comment>
<evidence type="ECO:0000313" key="3">
    <source>
        <dbReference type="Proteomes" id="UP000221165"/>
    </source>
</evidence>
<dbReference type="EMBL" id="MIGC01003046">
    <property type="protein sequence ID" value="PHJ20046.1"/>
    <property type="molecule type" value="Genomic_DNA"/>
</dbReference>
<dbReference type="GeneID" id="94429498"/>
<name>A0A2C6KVK8_9APIC</name>
<feature type="non-terminal residue" evidence="2">
    <location>
        <position position="64"/>
    </location>
</feature>
<protein>
    <submittedName>
        <fullName evidence="2">Uncharacterized protein</fullName>
    </submittedName>
</protein>
<dbReference type="Proteomes" id="UP000221165">
    <property type="component" value="Unassembled WGS sequence"/>
</dbReference>
<accession>A0A2C6KVK8</accession>
<proteinExistence type="predicted"/>
<feature type="region of interest" description="Disordered" evidence="1">
    <location>
        <begin position="18"/>
        <end position="41"/>
    </location>
</feature>
<keyword evidence="3" id="KW-1185">Reference proteome</keyword>
<evidence type="ECO:0000256" key="1">
    <source>
        <dbReference type="SAM" id="MobiDB-lite"/>
    </source>
</evidence>